<name>A0A0W8IC89_9MICC</name>
<comment type="caution">
    <text evidence="3">The sequence shown here is derived from an EMBL/GenBank/DDBJ whole genome shotgun (WGS) entry which is preliminary data.</text>
</comment>
<gene>
    <name evidence="3" type="ORF">AVL63_13045</name>
</gene>
<organism evidence="3 4">
    <name type="scientific">Nesterenkonia jeotgali</name>
    <dbReference type="NCBI Taxonomy" id="317018"/>
    <lineage>
        <taxon>Bacteria</taxon>
        <taxon>Bacillati</taxon>
        <taxon>Actinomycetota</taxon>
        <taxon>Actinomycetes</taxon>
        <taxon>Micrococcales</taxon>
        <taxon>Micrococcaceae</taxon>
        <taxon>Nesterenkonia</taxon>
    </lineage>
</organism>
<accession>A0A0W8IC89</accession>
<dbReference type="OrthoDB" id="9808993at2"/>
<dbReference type="RefSeq" id="WP_058889585.1">
    <property type="nucleotide sequence ID" value="NZ_LQBM01000005.1"/>
</dbReference>
<protein>
    <recommendedName>
        <fullName evidence="2">DUF4031 domain-containing protein</fullName>
    </recommendedName>
</protein>
<dbReference type="PANTHER" id="PTHR21174:SF0">
    <property type="entry name" value="HD PHOSPHOHYDROLASE FAMILY PROTEIN-RELATED"/>
    <property type="match status" value="1"/>
</dbReference>
<dbReference type="InterPro" id="IPR025109">
    <property type="entry name" value="DUF4031"/>
</dbReference>
<sequence>MTIYIDPPTWPAHGTVFSHLISDHSLEELHEAAQAAGVSIRAFDRDHYDVPAHRFDDLVGRGAVPVSGRELTRILLGCGLRIPAAQRPEKLRRNLTRAWDRLGAQWDQTRRSAPSAGPRETDDDGPASRLPAADEPWLALGEELLGRWSEPHRNYHSLTHLGSVLHGVGALQRAGELTSQQRPVVALAAWFHDAVYAGAPETDEELSARLAEERLEALLPASAVAETARLVRLTAHHDPQTGDRSGAVLVDADLAVLAQAPENYSRYVAAVRADYSHVAEEDFRRGRAQVLQRLLAAPSLFRTATGVQRWEPQARVNLMRELEQLSRR</sequence>
<proteinExistence type="predicted"/>
<reference evidence="4" key="1">
    <citation type="submission" date="2015-12" db="EMBL/GenBank/DDBJ databases">
        <authorList>
            <person name="Nair G.R."/>
            <person name="Kaur G."/>
            <person name="Mayilraj S."/>
        </authorList>
    </citation>
    <scope>NUCLEOTIDE SEQUENCE [LARGE SCALE GENOMIC DNA]</scope>
    <source>
        <strain evidence="4">CD08_7</strain>
    </source>
</reference>
<evidence type="ECO:0000313" key="3">
    <source>
        <dbReference type="EMBL" id="KUG57566.1"/>
    </source>
</evidence>
<dbReference type="STRING" id="317018.AVL63_13045"/>
<dbReference type="Proteomes" id="UP000054023">
    <property type="component" value="Unassembled WGS sequence"/>
</dbReference>
<feature type="domain" description="DUF4031" evidence="2">
    <location>
        <begin position="3"/>
        <end position="75"/>
    </location>
</feature>
<dbReference type="PANTHER" id="PTHR21174">
    <property type="match status" value="1"/>
</dbReference>
<dbReference type="EMBL" id="LQBM01000005">
    <property type="protein sequence ID" value="KUG57566.1"/>
    <property type="molecule type" value="Genomic_DNA"/>
</dbReference>
<dbReference type="Gene3D" id="1.10.3210.10">
    <property type="entry name" value="Hypothetical protein af1432"/>
    <property type="match status" value="1"/>
</dbReference>
<evidence type="ECO:0000256" key="1">
    <source>
        <dbReference type="SAM" id="MobiDB-lite"/>
    </source>
</evidence>
<dbReference type="SUPFAM" id="SSF109604">
    <property type="entry name" value="HD-domain/PDEase-like"/>
    <property type="match status" value="1"/>
</dbReference>
<evidence type="ECO:0000259" key="2">
    <source>
        <dbReference type="Pfam" id="PF13223"/>
    </source>
</evidence>
<evidence type="ECO:0000313" key="4">
    <source>
        <dbReference type="Proteomes" id="UP000054023"/>
    </source>
</evidence>
<keyword evidence="4" id="KW-1185">Reference proteome</keyword>
<dbReference type="Pfam" id="PF13223">
    <property type="entry name" value="DUF4031"/>
    <property type="match status" value="1"/>
</dbReference>
<dbReference type="InterPro" id="IPR009218">
    <property type="entry name" value="HD_phosphohydro"/>
</dbReference>
<dbReference type="AlphaFoldDB" id="A0A0W8IC89"/>
<feature type="region of interest" description="Disordered" evidence="1">
    <location>
        <begin position="106"/>
        <end position="133"/>
    </location>
</feature>